<proteinExistence type="predicted"/>
<dbReference type="AlphaFoldDB" id="A0A3M0I3R1"/>
<dbReference type="OrthoDB" id="151193at2"/>
<dbReference type="EMBL" id="PENI01000016">
    <property type="protein sequence ID" value="RMB83404.1"/>
    <property type="molecule type" value="Genomic_DNA"/>
</dbReference>
<dbReference type="SUPFAM" id="SSF51445">
    <property type="entry name" value="(Trans)glycosidases"/>
    <property type="match status" value="1"/>
</dbReference>
<evidence type="ECO:0008006" key="3">
    <source>
        <dbReference type="Google" id="ProtNLM"/>
    </source>
</evidence>
<reference evidence="1 2" key="1">
    <citation type="submission" date="2017-11" db="EMBL/GenBank/DDBJ databases">
        <title>Draft genome of actinobacteria isolated from guarana (Paullinia cupana (Mart.) Ducke.</title>
        <authorList>
            <person name="Siqueira K.A."/>
            <person name="Liotti R.G."/>
            <person name="Mendes T.A.O."/>
            <person name="Soares M.A."/>
        </authorList>
    </citation>
    <scope>NUCLEOTIDE SEQUENCE [LARGE SCALE GENOMIC DNA]</scope>
    <source>
        <strain evidence="1 2">193</strain>
    </source>
</reference>
<evidence type="ECO:0000313" key="2">
    <source>
        <dbReference type="Proteomes" id="UP000270471"/>
    </source>
</evidence>
<dbReference type="Proteomes" id="UP000270471">
    <property type="component" value="Unassembled WGS sequence"/>
</dbReference>
<accession>A0A3M0I3R1</accession>
<organism evidence="1 2">
    <name type="scientific">Streptomyces shenzhenensis</name>
    <dbReference type="NCBI Taxonomy" id="943815"/>
    <lineage>
        <taxon>Bacteria</taxon>
        <taxon>Bacillati</taxon>
        <taxon>Actinomycetota</taxon>
        <taxon>Actinomycetes</taxon>
        <taxon>Kitasatosporales</taxon>
        <taxon>Streptomycetaceae</taxon>
        <taxon>Streptomyces</taxon>
    </lineage>
</organism>
<sequence>MKYYGVVYDVGYRVFGEDPSSVEPFVPEVVRNDMRVIAEELHANAVRIEGESLERLLIASRAALDAGLAIFFSPWKMNADLVTSKQYIAEAAMAAEQLRQDGADIVFITNCEYSIFCDGVYPGSNIFERSAWAKNYFEGGALPLTPEGLHADLDAPHRRLNEALGELARTVRESFQGPVTYSAASFEDVDWSLFDLTGPNFYRERQNDEEYLAGLEYYRSFGNPVIVPEFGCCTYLGAADLGARGWRVVKDVLPDGTGVWVDDTVPARSEREQADYLERQLTFFEKHDVHAAFVFIFSQITRPGGEGPRDLDLGAYSLVRFHPPEDPRSREIQPWERKESFHRVAEVFQKLGTASG</sequence>
<dbReference type="InterPro" id="IPR017853">
    <property type="entry name" value="GH"/>
</dbReference>
<name>A0A3M0I3R1_9ACTN</name>
<keyword evidence="2" id="KW-1185">Reference proteome</keyword>
<comment type="caution">
    <text evidence="1">The sequence shown here is derived from an EMBL/GenBank/DDBJ whole genome shotgun (WGS) entry which is preliminary data.</text>
</comment>
<protein>
    <recommendedName>
        <fullName evidence="3">Abortive infection protein</fullName>
    </recommendedName>
</protein>
<gene>
    <name evidence="1" type="ORF">CTZ28_23865</name>
</gene>
<dbReference type="RefSeq" id="WP_121891758.1">
    <property type="nucleotide sequence ID" value="NZ_PENI01000016.1"/>
</dbReference>
<dbReference type="Gene3D" id="3.20.20.80">
    <property type="entry name" value="Glycosidases"/>
    <property type="match status" value="1"/>
</dbReference>
<evidence type="ECO:0000313" key="1">
    <source>
        <dbReference type="EMBL" id="RMB83404.1"/>
    </source>
</evidence>